<feature type="domain" description="GATA-type" evidence="9">
    <location>
        <begin position="80"/>
        <end position="128"/>
    </location>
</feature>
<evidence type="ECO:0000256" key="2">
    <source>
        <dbReference type="ARBA" id="ARBA00022723"/>
    </source>
</evidence>
<dbReference type="InterPro" id="IPR000679">
    <property type="entry name" value="Znf_GATA"/>
</dbReference>
<keyword evidence="6" id="KW-0539">Nucleus</keyword>
<evidence type="ECO:0000256" key="4">
    <source>
        <dbReference type="ARBA" id="ARBA00022833"/>
    </source>
</evidence>
<dbReference type="PANTHER" id="PTHR10071:SF281">
    <property type="entry name" value="BOX A-BINDING FACTOR-RELATED"/>
    <property type="match status" value="1"/>
</dbReference>
<name>A0ABQ8GVZ8_9PEZI</name>
<dbReference type="SUPFAM" id="SSF57716">
    <property type="entry name" value="Glucocorticoid receptor-like (DNA-binding domain)"/>
    <property type="match status" value="1"/>
</dbReference>
<dbReference type="PANTHER" id="PTHR10071">
    <property type="entry name" value="TRANSCRIPTION FACTOR GATA FAMILY MEMBER"/>
    <property type="match status" value="1"/>
</dbReference>
<dbReference type="PRINTS" id="PR00619">
    <property type="entry name" value="GATAZNFINGER"/>
</dbReference>
<dbReference type="Proteomes" id="UP000774617">
    <property type="component" value="Unassembled WGS sequence"/>
</dbReference>
<gene>
    <name evidence="10" type="ORF">B0J12DRAFT_693774</name>
</gene>
<keyword evidence="5" id="KW-0534">Nitrate assimilation</keyword>
<accession>A0ABQ8GVZ8</accession>
<sequence>MLTHSEKNPGSDIAGLPALGACPGGGRCNGAGGKQDFIGCPAYDNRVRSATVRDPSPVDCADRQQEASADAVDTSGIVACANCRASVTTLWRRDKTGRTLCNAGELYYKMHGADRPSRTRKKDIRRCRRVPPAPPQSRR</sequence>
<dbReference type="EMBL" id="JAGTJR010000001">
    <property type="protein sequence ID" value="KAH7065436.1"/>
    <property type="molecule type" value="Genomic_DNA"/>
</dbReference>
<keyword evidence="2" id="KW-0479">Metal-binding</keyword>
<evidence type="ECO:0000256" key="7">
    <source>
        <dbReference type="PROSITE-ProRule" id="PRU00094"/>
    </source>
</evidence>
<evidence type="ECO:0000313" key="10">
    <source>
        <dbReference type="EMBL" id="KAH7065436.1"/>
    </source>
</evidence>
<dbReference type="InterPro" id="IPR039355">
    <property type="entry name" value="Transcription_factor_GATA"/>
</dbReference>
<comment type="caution">
    <text evidence="10">The sequence shown here is derived from an EMBL/GenBank/DDBJ whole genome shotgun (WGS) entry which is preliminary data.</text>
</comment>
<reference evidence="10 11" key="1">
    <citation type="journal article" date="2021" name="Nat. Commun.">
        <title>Genetic determinants of endophytism in the Arabidopsis root mycobiome.</title>
        <authorList>
            <person name="Mesny F."/>
            <person name="Miyauchi S."/>
            <person name="Thiergart T."/>
            <person name="Pickel B."/>
            <person name="Atanasova L."/>
            <person name="Karlsson M."/>
            <person name="Huettel B."/>
            <person name="Barry K.W."/>
            <person name="Haridas S."/>
            <person name="Chen C."/>
            <person name="Bauer D."/>
            <person name="Andreopoulos W."/>
            <person name="Pangilinan J."/>
            <person name="LaButti K."/>
            <person name="Riley R."/>
            <person name="Lipzen A."/>
            <person name="Clum A."/>
            <person name="Drula E."/>
            <person name="Henrissat B."/>
            <person name="Kohler A."/>
            <person name="Grigoriev I.V."/>
            <person name="Martin F.M."/>
            <person name="Hacquard S."/>
        </authorList>
    </citation>
    <scope>NUCLEOTIDE SEQUENCE [LARGE SCALE GENOMIC DNA]</scope>
    <source>
        <strain evidence="10 11">MPI-SDFR-AT-0080</strain>
    </source>
</reference>
<dbReference type="CDD" id="cd00202">
    <property type="entry name" value="ZnF_GATA"/>
    <property type="match status" value="1"/>
</dbReference>
<proteinExistence type="predicted"/>
<evidence type="ECO:0000256" key="1">
    <source>
        <dbReference type="ARBA" id="ARBA00004123"/>
    </source>
</evidence>
<dbReference type="Pfam" id="PF00320">
    <property type="entry name" value="GATA"/>
    <property type="match status" value="1"/>
</dbReference>
<evidence type="ECO:0000313" key="11">
    <source>
        <dbReference type="Proteomes" id="UP000774617"/>
    </source>
</evidence>
<evidence type="ECO:0000256" key="3">
    <source>
        <dbReference type="ARBA" id="ARBA00022771"/>
    </source>
</evidence>
<evidence type="ECO:0000256" key="6">
    <source>
        <dbReference type="ARBA" id="ARBA00023242"/>
    </source>
</evidence>
<evidence type="ECO:0000259" key="9">
    <source>
        <dbReference type="PROSITE" id="PS50114"/>
    </source>
</evidence>
<evidence type="ECO:0000256" key="5">
    <source>
        <dbReference type="ARBA" id="ARBA00023063"/>
    </source>
</evidence>
<comment type="subcellular location">
    <subcellularLocation>
        <location evidence="1">Nucleus</location>
    </subcellularLocation>
</comment>
<dbReference type="SMART" id="SM00401">
    <property type="entry name" value="ZnF_GATA"/>
    <property type="match status" value="1"/>
</dbReference>
<dbReference type="InterPro" id="IPR013088">
    <property type="entry name" value="Znf_NHR/GATA"/>
</dbReference>
<feature type="compositionally biased region" description="Basic residues" evidence="8">
    <location>
        <begin position="118"/>
        <end position="129"/>
    </location>
</feature>
<dbReference type="Gene3D" id="3.30.50.10">
    <property type="entry name" value="Erythroid Transcription Factor GATA-1, subunit A"/>
    <property type="match status" value="1"/>
</dbReference>
<protein>
    <recommendedName>
        <fullName evidence="9">GATA-type domain-containing protein</fullName>
    </recommendedName>
</protein>
<keyword evidence="4" id="KW-0862">Zinc</keyword>
<keyword evidence="3 7" id="KW-0863">Zinc-finger</keyword>
<evidence type="ECO:0000256" key="8">
    <source>
        <dbReference type="SAM" id="MobiDB-lite"/>
    </source>
</evidence>
<keyword evidence="11" id="KW-1185">Reference proteome</keyword>
<feature type="region of interest" description="Disordered" evidence="8">
    <location>
        <begin position="112"/>
        <end position="139"/>
    </location>
</feature>
<organism evidence="10 11">
    <name type="scientific">Macrophomina phaseolina</name>
    <dbReference type="NCBI Taxonomy" id="35725"/>
    <lineage>
        <taxon>Eukaryota</taxon>
        <taxon>Fungi</taxon>
        <taxon>Dikarya</taxon>
        <taxon>Ascomycota</taxon>
        <taxon>Pezizomycotina</taxon>
        <taxon>Dothideomycetes</taxon>
        <taxon>Dothideomycetes incertae sedis</taxon>
        <taxon>Botryosphaeriales</taxon>
        <taxon>Botryosphaeriaceae</taxon>
        <taxon>Macrophomina</taxon>
    </lineage>
</organism>
<dbReference type="PROSITE" id="PS50114">
    <property type="entry name" value="GATA_ZN_FINGER_2"/>
    <property type="match status" value="1"/>
</dbReference>